<protein>
    <submittedName>
        <fullName evidence="1">Uncharacterized protein</fullName>
    </submittedName>
</protein>
<proteinExistence type="predicted"/>
<dbReference type="AlphaFoldDB" id="W2PGW0"/>
<dbReference type="EMBL" id="KI669642">
    <property type="protein sequence ID" value="ETN00122.1"/>
    <property type="molecule type" value="Genomic_DNA"/>
</dbReference>
<reference evidence="2" key="1">
    <citation type="submission" date="2011-12" db="EMBL/GenBank/DDBJ databases">
        <authorList>
            <consortium name="The Broad Institute Genome Sequencing Platform"/>
            <person name="Russ C."/>
            <person name="Tyler B."/>
            <person name="Panabieres F."/>
            <person name="Shan W."/>
            <person name="Tripathy S."/>
            <person name="Grunwald N."/>
            <person name="Machado M."/>
            <person name="Young S.K."/>
            <person name="Zeng Q."/>
            <person name="Gargeya S."/>
            <person name="Fitzgerald M."/>
            <person name="Haas B."/>
            <person name="Abouelleil A."/>
            <person name="Alvarado L."/>
            <person name="Arachchi H.M."/>
            <person name="Berlin A."/>
            <person name="Chapman S.B."/>
            <person name="Gearin G."/>
            <person name="Goldberg J."/>
            <person name="Griggs A."/>
            <person name="Gujja S."/>
            <person name="Hansen M."/>
            <person name="Heiman D."/>
            <person name="Howarth C."/>
            <person name="Larimer J."/>
            <person name="Lui A."/>
            <person name="MacDonald P.J.P."/>
            <person name="McCowen C."/>
            <person name="Montmayeur A."/>
            <person name="Murphy C."/>
            <person name="Neiman D."/>
            <person name="Pearson M."/>
            <person name="Priest M."/>
            <person name="Roberts A."/>
            <person name="Saif S."/>
            <person name="Shea T."/>
            <person name="Sisk P."/>
            <person name="Stolte C."/>
            <person name="Sykes S."/>
            <person name="Wortman J."/>
            <person name="Nusbaum C."/>
            <person name="Birren B."/>
        </authorList>
    </citation>
    <scope>NUCLEOTIDE SEQUENCE [LARGE SCALE GENOMIC DNA]</scope>
    <source>
        <strain evidence="2">INRA-310</strain>
    </source>
</reference>
<gene>
    <name evidence="1" type="ORF">PPTG_24317</name>
</gene>
<dbReference type="VEuPathDB" id="FungiDB:PPTG_24317"/>
<organism evidence="1 2">
    <name type="scientific">Phytophthora nicotianae (strain INRA-310)</name>
    <name type="common">Phytophthora parasitica</name>
    <dbReference type="NCBI Taxonomy" id="761204"/>
    <lineage>
        <taxon>Eukaryota</taxon>
        <taxon>Sar</taxon>
        <taxon>Stramenopiles</taxon>
        <taxon>Oomycota</taxon>
        <taxon>Peronosporomycetes</taxon>
        <taxon>Peronosporales</taxon>
        <taxon>Peronosporaceae</taxon>
        <taxon>Phytophthora</taxon>
    </lineage>
</organism>
<sequence length="33" mass="3686">MAPNAVVKHIKTQAAEAYAVRQTKCKLIYALRV</sequence>
<evidence type="ECO:0000313" key="2">
    <source>
        <dbReference type="Proteomes" id="UP000018817"/>
    </source>
</evidence>
<accession>W2PGW0</accession>
<evidence type="ECO:0000313" key="1">
    <source>
        <dbReference type="EMBL" id="ETN00122.1"/>
    </source>
</evidence>
<name>W2PGW0_PHYN3</name>
<reference evidence="1 2" key="2">
    <citation type="submission" date="2013-11" db="EMBL/GenBank/DDBJ databases">
        <title>The Genome Sequence of Phytophthora parasitica INRA-310.</title>
        <authorList>
            <consortium name="The Broad Institute Genomics Platform"/>
            <person name="Russ C."/>
            <person name="Tyler B."/>
            <person name="Panabieres F."/>
            <person name="Shan W."/>
            <person name="Tripathy S."/>
            <person name="Grunwald N."/>
            <person name="Machado M."/>
            <person name="Johnson C.S."/>
            <person name="Arredondo F."/>
            <person name="Hong C."/>
            <person name="Coffey M."/>
            <person name="Young S.K."/>
            <person name="Zeng Q."/>
            <person name="Gargeya S."/>
            <person name="Fitzgerald M."/>
            <person name="Abouelleil A."/>
            <person name="Alvarado L."/>
            <person name="Chapman S.B."/>
            <person name="Gainer-Dewar J."/>
            <person name="Goldberg J."/>
            <person name="Griggs A."/>
            <person name="Gujja S."/>
            <person name="Hansen M."/>
            <person name="Howarth C."/>
            <person name="Imamovic A."/>
            <person name="Ireland A."/>
            <person name="Larimer J."/>
            <person name="McCowan C."/>
            <person name="Murphy C."/>
            <person name="Pearson M."/>
            <person name="Poon T.W."/>
            <person name="Priest M."/>
            <person name="Roberts A."/>
            <person name="Saif S."/>
            <person name="Shea T."/>
            <person name="Sykes S."/>
            <person name="Wortman J."/>
            <person name="Nusbaum C."/>
            <person name="Birren B."/>
        </authorList>
    </citation>
    <scope>NUCLEOTIDE SEQUENCE [LARGE SCALE GENOMIC DNA]</scope>
    <source>
        <strain evidence="1 2">INRA-310</strain>
    </source>
</reference>
<dbReference type="Proteomes" id="UP000018817">
    <property type="component" value="Unassembled WGS sequence"/>
</dbReference>
<dbReference type="GeneID" id="20192916"/>
<dbReference type="RefSeq" id="XP_008914597.1">
    <property type="nucleotide sequence ID" value="XM_008916349.1"/>
</dbReference>